<dbReference type="SMART" id="SM00471">
    <property type="entry name" value="HDc"/>
    <property type="match status" value="1"/>
</dbReference>
<dbReference type="InterPro" id="IPR006674">
    <property type="entry name" value="HD_domain"/>
</dbReference>
<dbReference type="InterPro" id="IPR050798">
    <property type="entry name" value="YhaM_exoribonuc/phosphodiest"/>
</dbReference>
<dbReference type="RefSeq" id="WP_250857611.1">
    <property type="nucleotide sequence ID" value="NZ_JAGSOJ010000001.1"/>
</dbReference>
<gene>
    <name evidence="3" type="ORF">KDK92_03245</name>
</gene>
<dbReference type="Gene3D" id="1.10.3210.10">
    <property type="entry name" value="Hypothetical protein af1432"/>
    <property type="match status" value="1"/>
</dbReference>
<dbReference type="PROSITE" id="PS51831">
    <property type="entry name" value="HD"/>
    <property type="match status" value="1"/>
</dbReference>
<accession>A0A9J6NXM0</accession>
<evidence type="ECO:0000256" key="1">
    <source>
        <dbReference type="ARBA" id="ARBA00022801"/>
    </source>
</evidence>
<proteinExistence type="predicted"/>
<dbReference type="CDD" id="cd00077">
    <property type="entry name" value="HDc"/>
    <property type="match status" value="1"/>
</dbReference>
<dbReference type="GO" id="GO:0016787">
    <property type="term" value="F:hydrolase activity"/>
    <property type="evidence" value="ECO:0007669"/>
    <property type="project" value="UniProtKB-KW"/>
</dbReference>
<keyword evidence="4" id="KW-1185">Reference proteome</keyword>
<dbReference type="InterPro" id="IPR003607">
    <property type="entry name" value="HD/PDEase_dom"/>
</dbReference>
<organism evidence="3 4">
    <name type="scientific">Oceanirhabdus seepicola</name>
    <dbReference type="NCBI Taxonomy" id="2828781"/>
    <lineage>
        <taxon>Bacteria</taxon>
        <taxon>Bacillati</taxon>
        <taxon>Bacillota</taxon>
        <taxon>Clostridia</taxon>
        <taxon>Eubacteriales</taxon>
        <taxon>Clostridiaceae</taxon>
        <taxon>Oceanirhabdus</taxon>
    </lineage>
</organism>
<dbReference type="PANTHER" id="PTHR37294">
    <property type="entry name" value="3'-5' EXORIBONUCLEASE YHAM"/>
    <property type="match status" value="1"/>
</dbReference>
<keyword evidence="1" id="KW-0378">Hydrolase</keyword>
<dbReference type="Proteomes" id="UP001056429">
    <property type="component" value="Unassembled WGS sequence"/>
</dbReference>
<reference evidence="3" key="1">
    <citation type="journal article" date="2021" name="mSystems">
        <title>Bacteria and Archaea Synergistically Convert Glycine Betaine to Biogenic Methane in the Formosa Cold Seep of the South China Sea.</title>
        <authorList>
            <person name="Li L."/>
            <person name="Zhang W."/>
            <person name="Zhang S."/>
            <person name="Song L."/>
            <person name="Sun Q."/>
            <person name="Zhang H."/>
            <person name="Xiang H."/>
            <person name="Dong X."/>
        </authorList>
    </citation>
    <scope>NUCLEOTIDE SEQUENCE</scope>
    <source>
        <strain evidence="3">ZWT</strain>
    </source>
</reference>
<dbReference type="Pfam" id="PF01966">
    <property type="entry name" value="HD"/>
    <property type="match status" value="1"/>
</dbReference>
<dbReference type="PANTHER" id="PTHR37294:SF1">
    <property type="entry name" value="3'-5' EXORIBONUCLEASE YHAM"/>
    <property type="match status" value="1"/>
</dbReference>
<reference evidence="3" key="2">
    <citation type="submission" date="2021-04" db="EMBL/GenBank/DDBJ databases">
        <authorList>
            <person name="Dong X."/>
        </authorList>
    </citation>
    <scope>NUCLEOTIDE SEQUENCE</scope>
    <source>
        <strain evidence="3">ZWT</strain>
    </source>
</reference>
<sequence>MKKQFVNELKDKMNIKSSFMIVKKLAREEGNLIAYIGDKTGDVKATIPDERNSLEVGDIIYIKGKMDGSIKAQHFKKEEEYNLEDYLPSIGRPIEDIIEEMRTLSEEVFKCEECKALDEYFFNNNDFLEKFKKGIGGLRQHHNYLGGLAEHSLNAMYIAKTLADRYDCRHKEIAVLGAKLHDIGKIEEYFTNGPFSVTMLGEMEGHIVTGNAMIEEAFRVGGDIYSEDFKMRMKSCILQHHGKVEYGSPKVPKTEEAYIVHLADYVDAIMNKIEQVRNITEPGTWSEYDRRIGTKLYM</sequence>
<evidence type="ECO:0000313" key="3">
    <source>
        <dbReference type="EMBL" id="MCM1988742.1"/>
    </source>
</evidence>
<evidence type="ECO:0000313" key="4">
    <source>
        <dbReference type="Proteomes" id="UP001056429"/>
    </source>
</evidence>
<dbReference type="GO" id="GO:0031125">
    <property type="term" value="P:rRNA 3'-end processing"/>
    <property type="evidence" value="ECO:0007669"/>
    <property type="project" value="TreeGrafter"/>
</dbReference>
<feature type="domain" description="HD" evidence="2">
    <location>
        <begin position="148"/>
        <end position="269"/>
    </location>
</feature>
<name>A0A9J6NXM0_9CLOT</name>
<evidence type="ECO:0000259" key="2">
    <source>
        <dbReference type="PROSITE" id="PS51831"/>
    </source>
</evidence>
<dbReference type="AlphaFoldDB" id="A0A9J6NXM0"/>
<dbReference type="SUPFAM" id="SSF109604">
    <property type="entry name" value="HD-domain/PDEase-like"/>
    <property type="match status" value="1"/>
</dbReference>
<dbReference type="EMBL" id="JAGSOJ010000001">
    <property type="protein sequence ID" value="MCM1988742.1"/>
    <property type="molecule type" value="Genomic_DNA"/>
</dbReference>
<protein>
    <submittedName>
        <fullName evidence="3">HD domain-containing protein</fullName>
    </submittedName>
</protein>
<comment type="caution">
    <text evidence="3">The sequence shown here is derived from an EMBL/GenBank/DDBJ whole genome shotgun (WGS) entry which is preliminary data.</text>
</comment>